<dbReference type="OrthoDB" id="7410293at2"/>
<gene>
    <name evidence="1" type="ORF">D2V04_15305</name>
</gene>
<evidence type="ECO:0000313" key="1">
    <source>
        <dbReference type="EMBL" id="RIV75654.1"/>
    </source>
</evidence>
<protein>
    <submittedName>
        <fullName evidence="1">Uncharacterized protein</fullName>
    </submittedName>
</protein>
<dbReference type="Proteomes" id="UP000285092">
    <property type="component" value="Unassembled WGS sequence"/>
</dbReference>
<name>A0A418NEJ3_9SPHN</name>
<evidence type="ECO:0000313" key="2">
    <source>
        <dbReference type="Proteomes" id="UP000285092"/>
    </source>
</evidence>
<dbReference type="EMBL" id="QXFK01000019">
    <property type="protein sequence ID" value="RIV75654.1"/>
    <property type="molecule type" value="Genomic_DNA"/>
</dbReference>
<comment type="caution">
    <text evidence="1">The sequence shown here is derived from an EMBL/GenBank/DDBJ whole genome shotgun (WGS) entry which is preliminary data.</text>
</comment>
<proteinExistence type="predicted"/>
<dbReference type="RefSeq" id="WP_119514580.1">
    <property type="nucleotide sequence ID" value="NZ_QXFK01000019.1"/>
</dbReference>
<accession>A0A418NEJ3</accession>
<sequence length="137" mass="15305">MAFDLAALTSTPDLRDVSPIHARLVGAMRYTHVARRAETYSHADLARWLGTPCAVQSFHVFLDEAGRAWPDPIALNPPCQPLFSYDEMLLVDLATAAARNDRDAFDDFVRDMVGLSGRNAVWRAARRLMRYLTAVVS</sequence>
<organism evidence="1 2">
    <name type="scientific">Pelagerythrobacter aerophilus</name>
    <dbReference type="NCBI Taxonomy" id="2306995"/>
    <lineage>
        <taxon>Bacteria</taxon>
        <taxon>Pseudomonadati</taxon>
        <taxon>Pseudomonadota</taxon>
        <taxon>Alphaproteobacteria</taxon>
        <taxon>Sphingomonadales</taxon>
        <taxon>Erythrobacteraceae</taxon>
        <taxon>Pelagerythrobacter</taxon>
    </lineage>
</organism>
<keyword evidence="2" id="KW-1185">Reference proteome</keyword>
<dbReference type="AlphaFoldDB" id="A0A418NEJ3"/>
<reference evidence="1 2" key="1">
    <citation type="submission" date="2018-08" db="EMBL/GenBank/DDBJ databases">
        <title>Altererythrobacter sp.Ery1 and Ery12, the genome sequencing of novel strains in genus Alterythrobacter.</title>
        <authorList>
            <person name="Cheng H."/>
            <person name="Wu Y.-H."/>
            <person name="Fang C."/>
            <person name="Xu X.-W."/>
        </authorList>
    </citation>
    <scope>NUCLEOTIDE SEQUENCE [LARGE SCALE GENOMIC DNA]</scope>
    <source>
        <strain evidence="1 2">Ery1</strain>
    </source>
</reference>